<accession>A0A3B0ZT95</accession>
<sequence>MTKRKHKDNRQRLLIAQQAAKILAKSGNRDFLAAKNKAVERLGILDKTQLPTNIEIERALIEYQRIFCGDEQPQIVFSLRQAALKAMKLFADFSPKLVGSVLAGTSDQHSPVHLHLFADTSEDITVFLIEQRIPFEIGEQKVRYGHDVHEFQPTFNFYAGDVRFLLTVFVSHGKKQSPLSPIDGKTMPRANTMEVEKLLVSLT</sequence>
<organism evidence="1">
    <name type="scientific">hydrothermal vent metagenome</name>
    <dbReference type="NCBI Taxonomy" id="652676"/>
    <lineage>
        <taxon>unclassified sequences</taxon>
        <taxon>metagenomes</taxon>
        <taxon>ecological metagenomes</taxon>
    </lineage>
</organism>
<evidence type="ECO:0000313" key="1">
    <source>
        <dbReference type="EMBL" id="VAW94921.1"/>
    </source>
</evidence>
<name>A0A3B0ZT95_9ZZZZ</name>
<protein>
    <submittedName>
        <fullName evidence="1">Uncharacterized protein</fullName>
    </submittedName>
</protein>
<reference evidence="1" key="1">
    <citation type="submission" date="2018-06" db="EMBL/GenBank/DDBJ databases">
        <authorList>
            <person name="Zhirakovskaya E."/>
        </authorList>
    </citation>
    <scope>NUCLEOTIDE SEQUENCE</scope>
</reference>
<dbReference type="EMBL" id="UOFS01000019">
    <property type="protein sequence ID" value="VAW94921.1"/>
    <property type="molecule type" value="Genomic_DNA"/>
</dbReference>
<dbReference type="AlphaFoldDB" id="A0A3B0ZT95"/>
<gene>
    <name evidence="1" type="ORF">MNBD_GAMMA22-1692</name>
</gene>
<proteinExistence type="predicted"/>